<dbReference type="GO" id="GO:0007166">
    <property type="term" value="P:cell surface receptor signaling pathway"/>
    <property type="evidence" value="ECO:0007669"/>
    <property type="project" value="InterPro"/>
</dbReference>
<dbReference type="PANTHER" id="PTHR23112:SF0">
    <property type="entry name" value="TRANSMEMBRANE PROTEIN 116"/>
    <property type="match status" value="1"/>
</dbReference>
<protein>
    <recommendedName>
        <fullName evidence="13">G-protein coupled receptors family 2 profile 2 domain-containing protein</fullName>
    </recommendedName>
</protein>
<evidence type="ECO:0000313" key="11">
    <source>
        <dbReference type="EMBL" id="OMJ89097.1"/>
    </source>
</evidence>
<keyword evidence="6" id="KW-0675">Receptor</keyword>
<evidence type="ECO:0000256" key="7">
    <source>
        <dbReference type="ARBA" id="ARBA00023224"/>
    </source>
</evidence>
<organism evidence="11 12">
    <name type="scientific">Stentor coeruleus</name>
    <dbReference type="NCBI Taxonomy" id="5963"/>
    <lineage>
        <taxon>Eukaryota</taxon>
        <taxon>Sar</taxon>
        <taxon>Alveolata</taxon>
        <taxon>Ciliophora</taxon>
        <taxon>Postciliodesmatophora</taxon>
        <taxon>Heterotrichea</taxon>
        <taxon>Heterotrichida</taxon>
        <taxon>Stentoridae</taxon>
        <taxon>Stentor</taxon>
    </lineage>
</organism>
<dbReference type="GO" id="GO:0007189">
    <property type="term" value="P:adenylate cyclase-activating G protein-coupled receptor signaling pathway"/>
    <property type="evidence" value="ECO:0007669"/>
    <property type="project" value="TreeGrafter"/>
</dbReference>
<evidence type="ECO:0000256" key="1">
    <source>
        <dbReference type="ARBA" id="ARBA00004141"/>
    </source>
</evidence>
<evidence type="ECO:0000256" key="5">
    <source>
        <dbReference type="ARBA" id="ARBA00023136"/>
    </source>
</evidence>
<name>A0A1R2CJB7_9CILI</name>
<feature type="transmembrane region" description="Helical" evidence="8">
    <location>
        <begin position="72"/>
        <end position="100"/>
    </location>
</feature>
<feature type="transmembrane region" description="Helical" evidence="8">
    <location>
        <begin position="112"/>
        <end position="131"/>
    </location>
</feature>
<feature type="transmembrane region" description="Helical" evidence="8">
    <location>
        <begin position="204"/>
        <end position="220"/>
    </location>
</feature>
<keyword evidence="7" id="KW-0807">Transducer</keyword>
<sequence length="290" mass="33269">MGFTSEEQSNIHLSLIICNSISLVGSLGIIILFLTFKALRSFAFRLVFYMSIADSIRAIGFILPIHPHSLCIAQAFLTGFGSISGLLWTSIIAFCLYCVVIQEINNIQKYHMFMILIGYILPIFLVAFPQMTGSYGQDKGWCWIKQDYYGFLWRIGGFYAIMVIVLVVNIVSYYKIIREIRDEIELLADSDHEISDKQKLFSRFRMYPLVIVICYLPLLSKRIYEIFTDDSIYWLTIFAAITTSIIGILNAIVYGLTDSVKEIILDTLRKFPFSRRPSSYENFGDQPVNP</sequence>
<evidence type="ECO:0000259" key="9">
    <source>
        <dbReference type="PROSITE" id="PS50261"/>
    </source>
</evidence>
<evidence type="ECO:0000256" key="4">
    <source>
        <dbReference type="ARBA" id="ARBA00023040"/>
    </source>
</evidence>
<comment type="subcellular location">
    <subcellularLocation>
        <location evidence="1">Membrane</location>
        <topology evidence="1">Multi-pass membrane protein</topology>
    </subcellularLocation>
</comment>
<dbReference type="InterPro" id="IPR022343">
    <property type="entry name" value="GCR1-cAMP_receptor"/>
</dbReference>
<dbReference type="OrthoDB" id="299724at2759"/>
<dbReference type="PROSITE" id="PS50262">
    <property type="entry name" value="G_PROTEIN_RECEP_F1_2"/>
    <property type="match status" value="1"/>
</dbReference>
<keyword evidence="4" id="KW-0297">G-protein coupled receptor</keyword>
<evidence type="ECO:0000313" key="12">
    <source>
        <dbReference type="Proteomes" id="UP000187209"/>
    </source>
</evidence>
<dbReference type="AlphaFoldDB" id="A0A1R2CJB7"/>
<keyword evidence="3 8" id="KW-1133">Transmembrane helix</keyword>
<keyword evidence="5 8" id="KW-0472">Membrane</keyword>
<proteinExistence type="predicted"/>
<dbReference type="Gene3D" id="1.20.1070.10">
    <property type="entry name" value="Rhodopsin 7-helix transmembrane proteins"/>
    <property type="match status" value="1"/>
</dbReference>
<dbReference type="PRINTS" id="PR02000">
    <property type="entry name" value="GCR1PLANT"/>
</dbReference>
<dbReference type="GO" id="GO:0005886">
    <property type="term" value="C:plasma membrane"/>
    <property type="evidence" value="ECO:0007669"/>
    <property type="project" value="TreeGrafter"/>
</dbReference>
<evidence type="ECO:0000256" key="3">
    <source>
        <dbReference type="ARBA" id="ARBA00022989"/>
    </source>
</evidence>
<evidence type="ECO:0000256" key="8">
    <source>
        <dbReference type="SAM" id="Phobius"/>
    </source>
</evidence>
<dbReference type="EMBL" id="MPUH01000134">
    <property type="protein sequence ID" value="OMJ89097.1"/>
    <property type="molecule type" value="Genomic_DNA"/>
</dbReference>
<evidence type="ECO:0000256" key="2">
    <source>
        <dbReference type="ARBA" id="ARBA00022692"/>
    </source>
</evidence>
<feature type="domain" description="G-protein coupled receptors family 1 profile" evidence="10">
    <location>
        <begin position="9"/>
        <end position="254"/>
    </location>
</feature>
<feature type="transmembrane region" description="Helical" evidence="8">
    <location>
        <begin position="232"/>
        <end position="256"/>
    </location>
</feature>
<keyword evidence="12" id="KW-1185">Reference proteome</keyword>
<comment type="caution">
    <text evidence="11">The sequence shown here is derived from an EMBL/GenBank/DDBJ whole genome shotgun (WGS) entry which is preliminary data.</text>
</comment>
<reference evidence="11 12" key="1">
    <citation type="submission" date="2016-11" db="EMBL/GenBank/DDBJ databases">
        <title>The macronuclear genome of Stentor coeruleus: a giant cell with tiny introns.</title>
        <authorList>
            <person name="Slabodnick M."/>
            <person name="Ruby J.G."/>
            <person name="Reiff S.B."/>
            <person name="Swart E.C."/>
            <person name="Gosai S."/>
            <person name="Prabakaran S."/>
            <person name="Witkowska E."/>
            <person name="Larue G.E."/>
            <person name="Fisher S."/>
            <person name="Freeman R.M."/>
            <person name="Gunawardena J."/>
            <person name="Chu W."/>
            <person name="Stover N.A."/>
            <person name="Gregory B.D."/>
            <person name="Nowacki M."/>
            <person name="Derisi J."/>
            <person name="Roy S.W."/>
            <person name="Marshall W.F."/>
            <person name="Sood P."/>
        </authorList>
    </citation>
    <scope>NUCLEOTIDE SEQUENCE [LARGE SCALE GENOMIC DNA]</scope>
    <source>
        <strain evidence="11">WM001</strain>
    </source>
</reference>
<feature type="domain" description="G-protein coupled receptors family 2 profile 2" evidence="9">
    <location>
        <begin position="11"/>
        <end position="258"/>
    </location>
</feature>
<dbReference type="InterPro" id="IPR017452">
    <property type="entry name" value="GPCR_Rhodpsn_7TM"/>
</dbReference>
<dbReference type="GO" id="GO:0004930">
    <property type="term" value="F:G protein-coupled receptor activity"/>
    <property type="evidence" value="ECO:0007669"/>
    <property type="project" value="UniProtKB-KW"/>
</dbReference>
<accession>A0A1R2CJB7</accession>
<evidence type="ECO:0000259" key="10">
    <source>
        <dbReference type="PROSITE" id="PS50262"/>
    </source>
</evidence>
<evidence type="ECO:0000256" key="6">
    <source>
        <dbReference type="ARBA" id="ARBA00023170"/>
    </source>
</evidence>
<feature type="transmembrane region" description="Helical" evidence="8">
    <location>
        <begin position="12"/>
        <end position="34"/>
    </location>
</feature>
<evidence type="ECO:0008006" key="13">
    <source>
        <dbReference type="Google" id="ProtNLM"/>
    </source>
</evidence>
<dbReference type="PRINTS" id="PR02001">
    <property type="entry name" value="GCR1CAMPR"/>
</dbReference>
<feature type="transmembrane region" description="Helical" evidence="8">
    <location>
        <begin position="46"/>
        <end position="66"/>
    </location>
</feature>
<gene>
    <name evidence="11" type="ORF">SteCoe_8819</name>
</gene>
<dbReference type="InterPro" id="IPR017981">
    <property type="entry name" value="GPCR_2-like_7TM"/>
</dbReference>
<keyword evidence="2 8" id="KW-0812">Transmembrane</keyword>
<dbReference type="PROSITE" id="PS50261">
    <property type="entry name" value="G_PROTEIN_RECEP_F2_4"/>
    <property type="match status" value="1"/>
</dbReference>
<dbReference type="SUPFAM" id="SSF81321">
    <property type="entry name" value="Family A G protein-coupled receptor-like"/>
    <property type="match status" value="1"/>
</dbReference>
<feature type="transmembrane region" description="Helical" evidence="8">
    <location>
        <begin position="151"/>
        <end position="174"/>
    </location>
</feature>
<dbReference type="Proteomes" id="UP000187209">
    <property type="component" value="Unassembled WGS sequence"/>
</dbReference>
<dbReference type="InterPro" id="IPR022340">
    <property type="entry name" value="GPCR_GCR1_put"/>
</dbReference>
<dbReference type="PANTHER" id="PTHR23112">
    <property type="entry name" value="G PROTEIN-COUPLED RECEPTOR 157-RELATED"/>
    <property type="match status" value="1"/>
</dbReference>
<dbReference type="Pfam" id="PF05462">
    <property type="entry name" value="Dicty_CAR"/>
    <property type="match status" value="1"/>
</dbReference>